<dbReference type="SUPFAM" id="SSF52518">
    <property type="entry name" value="Thiamin diphosphate-binding fold (THDP-binding)"/>
    <property type="match status" value="2"/>
</dbReference>
<dbReference type="InterPro" id="IPR045229">
    <property type="entry name" value="TPP_enz"/>
</dbReference>
<dbReference type="InterPro" id="IPR029035">
    <property type="entry name" value="DHS-like_NAD/FAD-binding_dom"/>
</dbReference>
<evidence type="ECO:0000313" key="7">
    <source>
        <dbReference type="EMBL" id="CUS55022.1"/>
    </source>
</evidence>
<keyword evidence="7" id="KW-0808">Transferase</keyword>
<sequence length="545" mass="57529">MPKLNGAQAIVEGLLAHGVDTVFGIPGIQLDPLFDALHGCRDRIRTVHTRHEQGAAFMAMGYAQATGRPGVFTAVPGPGMLNAMAAVSTAVAAGQPVLCITGQIPSYQIGEELGIAHELRDQLAVSRGVVSWSERADHPHQVPELLEDAFRAMTQGRPGPAVLEMAPDRLAFTEQVAVRESPSGESASEPDSLLIKQAVKSLCAARYPVIVIGGGGMAAGGPLKQLAEKLSIPVISTISARGVLPDDHPLSFTFLTGQHIWERVDVALVVGTRFTAPALAWGRQQDVEIIRIDIEEAAVRRPVLADIELVTSADKGLQAIADSVPATEVDRASYLDFCNQAAQAVADKLSTLKPLPALAGALRAALPEDGVVVADVTQLGSYVRYALPAYQPRTIMGPGFQATLGYALPAALGVKMADPARRVVAVCGDGGFMFTLQELATAVHHKISVVIVILDNSSFGNVKTIQAASYGGRHIAVDLTNPDFVALGESFGIRSCRVESAELFEVELTQALAANAPRLIVVPIGTVPSIWDLIRRPPSQGVAAH</sequence>
<dbReference type="GO" id="GO:0030976">
    <property type="term" value="F:thiamine pyrophosphate binding"/>
    <property type="evidence" value="ECO:0007669"/>
    <property type="project" value="InterPro"/>
</dbReference>
<dbReference type="GO" id="GO:0009099">
    <property type="term" value="P:L-valine biosynthetic process"/>
    <property type="evidence" value="ECO:0007669"/>
    <property type="project" value="TreeGrafter"/>
</dbReference>
<dbReference type="FunFam" id="3.40.50.970:FF:000007">
    <property type="entry name" value="Acetolactate synthase"/>
    <property type="match status" value="1"/>
</dbReference>
<dbReference type="Pfam" id="PF00205">
    <property type="entry name" value="TPP_enzyme_M"/>
    <property type="match status" value="1"/>
</dbReference>
<feature type="domain" description="Thiamine pyrophosphate enzyme TPP-binding" evidence="5">
    <location>
        <begin position="375"/>
        <end position="522"/>
    </location>
</feature>
<evidence type="ECO:0000256" key="2">
    <source>
        <dbReference type="ARBA" id="ARBA00023052"/>
    </source>
</evidence>
<evidence type="ECO:0000259" key="4">
    <source>
        <dbReference type="Pfam" id="PF00205"/>
    </source>
</evidence>
<gene>
    <name evidence="7" type="ORF">MGWOODY_XGa2090</name>
</gene>
<dbReference type="InterPro" id="IPR029061">
    <property type="entry name" value="THDP-binding"/>
</dbReference>
<name>A0A170PSF6_9ZZZZ</name>
<dbReference type="InterPro" id="IPR011766">
    <property type="entry name" value="TPP_enzyme_TPP-bd"/>
</dbReference>
<accession>A0A170PSF6</accession>
<protein>
    <submittedName>
        <fullName evidence="7">Acetolactate synthase large subunit</fullName>
        <ecNumber evidence="7">2.2.1.6</ecNumber>
    </submittedName>
</protein>
<dbReference type="GO" id="GO:0009097">
    <property type="term" value="P:isoleucine biosynthetic process"/>
    <property type="evidence" value="ECO:0007669"/>
    <property type="project" value="TreeGrafter"/>
</dbReference>
<dbReference type="PANTHER" id="PTHR18968:SF167">
    <property type="entry name" value="ACETOLACTATE SYNTHASE LARGE SUBUNIT ILVB2-RELATED"/>
    <property type="match status" value="1"/>
</dbReference>
<dbReference type="GO" id="GO:0000287">
    <property type="term" value="F:magnesium ion binding"/>
    <property type="evidence" value="ECO:0007669"/>
    <property type="project" value="InterPro"/>
</dbReference>
<dbReference type="Pfam" id="PF02776">
    <property type="entry name" value="TPP_enzyme_N"/>
    <property type="match status" value="1"/>
</dbReference>
<keyword evidence="2 3" id="KW-0786">Thiamine pyrophosphate</keyword>
<dbReference type="InterPro" id="IPR012000">
    <property type="entry name" value="Thiamin_PyroP_enz_cen_dom"/>
</dbReference>
<dbReference type="Gene3D" id="3.40.50.1220">
    <property type="entry name" value="TPP-binding domain"/>
    <property type="match status" value="1"/>
</dbReference>
<organism evidence="7">
    <name type="scientific">hydrothermal vent metagenome</name>
    <dbReference type="NCBI Taxonomy" id="652676"/>
    <lineage>
        <taxon>unclassified sequences</taxon>
        <taxon>metagenomes</taxon>
        <taxon>ecological metagenomes</taxon>
    </lineage>
</organism>
<reference evidence="7" key="1">
    <citation type="submission" date="2015-10" db="EMBL/GenBank/DDBJ databases">
        <authorList>
            <person name="Gilbert D.G."/>
        </authorList>
    </citation>
    <scope>NUCLEOTIDE SEQUENCE</scope>
</reference>
<evidence type="ECO:0000256" key="3">
    <source>
        <dbReference type="RuleBase" id="RU362132"/>
    </source>
</evidence>
<dbReference type="PROSITE" id="PS00187">
    <property type="entry name" value="TPP_ENZYMES"/>
    <property type="match status" value="1"/>
</dbReference>
<dbReference type="SUPFAM" id="SSF52467">
    <property type="entry name" value="DHS-like NAD/FAD-binding domain"/>
    <property type="match status" value="1"/>
</dbReference>
<proteinExistence type="inferred from homology"/>
<dbReference type="NCBIfam" id="NF006122">
    <property type="entry name" value="PRK08266.1"/>
    <property type="match status" value="1"/>
</dbReference>
<dbReference type="EMBL" id="CZRL01000120">
    <property type="protein sequence ID" value="CUS55022.1"/>
    <property type="molecule type" value="Genomic_DNA"/>
</dbReference>
<dbReference type="InterPro" id="IPR012001">
    <property type="entry name" value="Thiamin_PyroP_enz_TPP-bd_dom"/>
</dbReference>
<comment type="similarity">
    <text evidence="1 3">Belongs to the TPP enzyme family.</text>
</comment>
<dbReference type="AlphaFoldDB" id="A0A170PSF6"/>
<dbReference type="Pfam" id="PF02775">
    <property type="entry name" value="TPP_enzyme_C"/>
    <property type="match status" value="1"/>
</dbReference>
<dbReference type="PANTHER" id="PTHR18968">
    <property type="entry name" value="THIAMINE PYROPHOSPHATE ENZYMES"/>
    <property type="match status" value="1"/>
</dbReference>
<evidence type="ECO:0000256" key="1">
    <source>
        <dbReference type="ARBA" id="ARBA00007812"/>
    </source>
</evidence>
<dbReference type="GO" id="GO:0050660">
    <property type="term" value="F:flavin adenine dinucleotide binding"/>
    <property type="evidence" value="ECO:0007669"/>
    <property type="project" value="TreeGrafter"/>
</dbReference>
<evidence type="ECO:0000259" key="6">
    <source>
        <dbReference type="Pfam" id="PF02776"/>
    </source>
</evidence>
<dbReference type="GO" id="GO:0003984">
    <property type="term" value="F:acetolactate synthase activity"/>
    <property type="evidence" value="ECO:0007669"/>
    <property type="project" value="UniProtKB-EC"/>
</dbReference>
<dbReference type="InterPro" id="IPR000399">
    <property type="entry name" value="TPP-bd_CS"/>
</dbReference>
<dbReference type="Gene3D" id="3.40.50.970">
    <property type="match status" value="2"/>
</dbReference>
<evidence type="ECO:0000259" key="5">
    <source>
        <dbReference type="Pfam" id="PF02775"/>
    </source>
</evidence>
<dbReference type="CDD" id="cd00568">
    <property type="entry name" value="TPP_enzymes"/>
    <property type="match status" value="1"/>
</dbReference>
<dbReference type="EC" id="2.2.1.6" evidence="7"/>
<feature type="domain" description="Thiamine pyrophosphate enzyme central" evidence="4">
    <location>
        <begin position="195"/>
        <end position="320"/>
    </location>
</feature>
<dbReference type="CDD" id="cd07035">
    <property type="entry name" value="TPP_PYR_POX_like"/>
    <property type="match status" value="1"/>
</dbReference>
<feature type="domain" description="Thiamine pyrophosphate enzyme N-terminal TPP-binding" evidence="6">
    <location>
        <begin position="5"/>
        <end position="122"/>
    </location>
</feature>
<dbReference type="GO" id="GO:0005948">
    <property type="term" value="C:acetolactate synthase complex"/>
    <property type="evidence" value="ECO:0007669"/>
    <property type="project" value="TreeGrafter"/>
</dbReference>